<dbReference type="EMBL" id="ML986484">
    <property type="protein sequence ID" value="KAF2280786.1"/>
    <property type="molecule type" value="Genomic_DNA"/>
</dbReference>
<feature type="compositionally biased region" description="Pro residues" evidence="1">
    <location>
        <begin position="268"/>
        <end position="286"/>
    </location>
</feature>
<accession>A0A6A6JYF8</accession>
<sequence>MTSPSGNQPPRRPGYPSDKLLREAEQIWSFNPRAQTFEPTTPTTPTILGGTGAAPVPHEGQAASRLPQGLAEPGPPQGLAAPVPPRGPAPAAAPQGEGFGQLPDGGDISDPYAWPSARELARKLLDPPRQSYPVHHKRQGFVVIQLRWVLRVVGEPHFRNDSNLSRSVLKENSKLRTHGLAAGIPEGYWRWLCGNREGRPTGPDRSEYWIPENEFFLRPDRIPPPPPLPSASVPHEMRQPSPFCEGPPPPLPPTQAYYGMPQGHQQSSPPPQGPFGYPPPHYYYRG</sequence>
<dbReference type="GeneID" id="54553673"/>
<dbReference type="AlphaFoldDB" id="A0A6A6JYF8"/>
<proteinExistence type="predicted"/>
<feature type="region of interest" description="Disordered" evidence="1">
    <location>
        <begin position="1"/>
        <end position="113"/>
    </location>
</feature>
<protein>
    <submittedName>
        <fullName evidence="2">Uncharacterized protein</fullName>
    </submittedName>
</protein>
<evidence type="ECO:0000313" key="3">
    <source>
        <dbReference type="Proteomes" id="UP000800097"/>
    </source>
</evidence>
<dbReference type="RefSeq" id="XP_033658323.1">
    <property type="nucleotide sequence ID" value="XM_033800498.1"/>
</dbReference>
<name>A0A6A6JYF8_WESOR</name>
<reference evidence="2" key="1">
    <citation type="journal article" date="2020" name="Stud. Mycol.">
        <title>101 Dothideomycetes genomes: a test case for predicting lifestyles and emergence of pathogens.</title>
        <authorList>
            <person name="Haridas S."/>
            <person name="Albert R."/>
            <person name="Binder M."/>
            <person name="Bloem J."/>
            <person name="Labutti K."/>
            <person name="Salamov A."/>
            <person name="Andreopoulos B."/>
            <person name="Baker S."/>
            <person name="Barry K."/>
            <person name="Bills G."/>
            <person name="Bluhm B."/>
            <person name="Cannon C."/>
            <person name="Castanera R."/>
            <person name="Culley D."/>
            <person name="Daum C."/>
            <person name="Ezra D."/>
            <person name="Gonzalez J."/>
            <person name="Henrissat B."/>
            <person name="Kuo A."/>
            <person name="Liang C."/>
            <person name="Lipzen A."/>
            <person name="Lutzoni F."/>
            <person name="Magnuson J."/>
            <person name="Mondo S."/>
            <person name="Nolan M."/>
            <person name="Ohm R."/>
            <person name="Pangilinan J."/>
            <person name="Park H.-J."/>
            <person name="Ramirez L."/>
            <person name="Alfaro M."/>
            <person name="Sun H."/>
            <person name="Tritt A."/>
            <person name="Yoshinaga Y."/>
            <person name="Zwiers L.-H."/>
            <person name="Turgeon B."/>
            <person name="Goodwin S."/>
            <person name="Spatafora J."/>
            <person name="Crous P."/>
            <person name="Grigoriev I."/>
        </authorList>
    </citation>
    <scope>NUCLEOTIDE SEQUENCE</scope>
    <source>
        <strain evidence="2">CBS 379.55</strain>
    </source>
</reference>
<organism evidence="2 3">
    <name type="scientific">Westerdykella ornata</name>
    <dbReference type="NCBI Taxonomy" id="318751"/>
    <lineage>
        <taxon>Eukaryota</taxon>
        <taxon>Fungi</taxon>
        <taxon>Dikarya</taxon>
        <taxon>Ascomycota</taxon>
        <taxon>Pezizomycotina</taxon>
        <taxon>Dothideomycetes</taxon>
        <taxon>Pleosporomycetidae</taxon>
        <taxon>Pleosporales</taxon>
        <taxon>Sporormiaceae</taxon>
        <taxon>Westerdykella</taxon>
    </lineage>
</organism>
<evidence type="ECO:0000256" key="1">
    <source>
        <dbReference type="SAM" id="MobiDB-lite"/>
    </source>
</evidence>
<feature type="region of interest" description="Disordered" evidence="1">
    <location>
        <begin position="220"/>
        <end position="286"/>
    </location>
</feature>
<evidence type="ECO:0000313" key="2">
    <source>
        <dbReference type="EMBL" id="KAF2280786.1"/>
    </source>
</evidence>
<feature type="compositionally biased region" description="Polar residues" evidence="1">
    <location>
        <begin position="28"/>
        <end position="38"/>
    </location>
</feature>
<gene>
    <name evidence="2" type="ORF">EI97DRAFT_454031</name>
</gene>
<keyword evidence="3" id="KW-1185">Reference proteome</keyword>
<dbReference type="OrthoDB" id="3787262at2759"/>
<dbReference type="Proteomes" id="UP000800097">
    <property type="component" value="Unassembled WGS sequence"/>
</dbReference>